<evidence type="ECO:0000256" key="12">
    <source>
        <dbReference type="PIRNR" id="PIRNR000368"/>
    </source>
</evidence>
<dbReference type="SFLD" id="SFLDS00029">
    <property type="entry name" value="Radical_SAM"/>
    <property type="match status" value="1"/>
</dbReference>
<dbReference type="NCBIfam" id="TIGR02491">
    <property type="entry name" value="NrdG"/>
    <property type="match status" value="1"/>
</dbReference>
<evidence type="ECO:0000313" key="14">
    <source>
        <dbReference type="EMBL" id="EEQ48192.1"/>
    </source>
</evidence>
<dbReference type="PIRSF" id="PIRSF000368">
    <property type="entry name" value="NrdG"/>
    <property type="match status" value="1"/>
</dbReference>
<accession>C4V4U5</accession>
<keyword evidence="8 12" id="KW-0560">Oxidoreductase</keyword>
<dbReference type="PROSITE" id="PS01087">
    <property type="entry name" value="RADICAL_ACTIVATING"/>
    <property type="match status" value="1"/>
</dbReference>
<keyword evidence="10" id="KW-0411">Iron-sulfur</keyword>
<dbReference type="InterPro" id="IPR001989">
    <property type="entry name" value="Radical_activat_CS"/>
</dbReference>
<dbReference type="CDD" id="cd01335">
    <property type="entry name" value="Radical_SAM"/>
    <property type="match status" value="1"/>
</dbReference>
<comment type="caution">
    <text evidence="14">The sequence shown here is derived from an EMBL/GenBank/DDBJ whole genome shotgun (WGS) entry which is preliminary data.</text>
</comment>
<evidence type="ECO:0000256" key="8">
    <source>
        <dbReference type="ARBA" id="ARBA00023002"/>
    </source>
</evidence>
<keyword evidence="5" id="KW-0004">4Fe-4S</keyword>
<name>C4V4U5_9FIRM</name>
<dbReference type="HOGENOM" id="CLU_089926_0_0_9"/>
<reference evidence="14 15" key="1">
    <citation type="submission" date="2009-04" db="EMBL/GenBank/DDBJ databases">
        <authorList>
            <person name="Qin X."/>
            <person name="Bachman B."/>
            <person name="Battles P."/>
            <person name="Bell A."/>
            <person name="Bess C."/>
            <person name="Bickham C."/>
            <person name="Chaboub L."/>
            <person name="Chen D."/>
            <person name="Coyle M."/>
            <person name="Deiros D.R."/>
            <person name="Dinh H."/>
            <person name="Forbes L."/>
            <person name="Fowler G."/>
            <person name="Francisco L."/>
            <person name="Fu Q."/>
            <person name="Gubbala S."/>
            <person name="Hale W."/>
            <person name="Han Y."/>
            <person name="Hemphill L."/>
            <person name="Highlander S.K."/>
            <person name="Hirani K."/>
            <person name="Hogues M."/>
            <person name="Jackson L."/>
            <person name="Jakkamsetti A."/>
            <person name="Javaid M."/>
            <person name="Jiang H."/>
            <person name="Korchina V."/>
            <person name="Kovar C."/>
            <person name="Lara F."/>
            <person name="Lee S."/>
            <person name="Mata R."/>
            <person name="Mathew T."/>
            <person name="Moen C."/>
            <person name="Morales K."/>
            <person name="Munidasa M."/>
            <person name="Nazareth L."/>
            <person name="Ngo R."/>
            <person name="Nguyen L."/>
            <person name="Okwuonu G."/>
            <person name="Ongeri F."/>
            <person name="Patil S."/>
            <person name="Petrosino J."/>
            <person name="Pham C."/>
            <person name="Pham P."/>
            <person name="Pu L.-L."/>
            <person name="Puazo M."/>
            <person name="Raj R."/>
            <person name="Reid J."/>
            <person name="Rouhana J."/>
            <person name="Saada N."/>
            <person name="Shang Y."/>
            <person name="Simmons D."/>
            <person name="Thornton R."/>
            <person name="Warren J."/>
            <person name="Weissenberger G."/>
            <person name="Zhang J."/>
            <person name="Zhang L."/>
            <person name="Zhou C."/>
            <person name="Zhu D."/>
            <person name="Muzny D."/>
            <person name="Worley K."/>
            <person name="Gibbs R."/>
        </authorList>
    </citation>
    <scope>NUCLEOTIDE SEQUENCE [LARGE SCALE GENOMIC DNA]</scope>
    <source>
        <strain evidence="14 15">ATCC 43531</strain>
    </source>
</reference>
<dbReference type="PANTHER" id="PTHR30352">
    <property type="entry name" value="PYRUVATE FORMATE-LYASE-ACTIVATING ENZYME"/>
    <property type="match status" value="1"/>
</dbReference>
<dbReference type="GO" id="GO:0046872">
    <property type="term" value="F:metal ion binding"/>
    <property type="evidence" value="ECO:0007669"/>
    <property type="project" value="UniProtKB-KW"/>
</dbReference>
<keyword evidence="7" id="KW-0479">Metal-binding</keyword>
<dbReference type="PANTHER" id="PTHR30352:SF2">
    <property type="entry name" value="ANAEROBIC RIBONUCLEOSIDE-TRIPHOSPHATE REDUCTASE-ACTIVATING PROTEIN"/>
    <property type="match status" value="1"/>
</dbReference>
<dbReference type="EMBL" id="ACLA01000021">
    <property type="protein sequence ID" value="EEQ48192.1"/>
    <property type="molecule type" value="Genomic_DNA"/>
</dbReference>
<dbReference type="InterPro" id="IPR007197">
    <property type="entry name" value="rSAM"/>
</dbReference>
<evidence type="ECO:0000256" key="2">
    <source>
        <dbReference type="ARBA" id="ARBA00003852"/>
    </source>
</evidence>
<dbReference type="GO" id="GO:0051539">
    <property type="term" value="F:4 iron, 4 sulfur cluster binding"/>
    <property type="evidence" value="ECO:0007669"/>
    <property type="project" value="UniProtKB-KW"/>
</dbReference>
<dbReference type="GO" id="GO:0004748">
    <property type="term" value="F:ribonucleoside-diphosphate reductase activity, thioredoxin disulfide as acceptor"/>
    <property type="evidence" value="ECO:0007669"/>
    <property type="project" value="TreeGrafter"/>
</dbReference>
<feature type="domain" description="Radical SAM core" evidence="13">
    <location>
        <begin position="22"/>
        <end position="175"/>
    </location>
</feature>
<dbReference type="Proteomes" id="UP000005309">
    <property type="component" value="Unassembled WGS sequence"/>
</dbReference>
<dbReference type="STRING" id="638302.HMPREF0908_1529"/>
<evidence type="ECO:0000256" key="5">
    <source>
        <dbReference type="ARBA" id="ARBA00022485"/>
    </source>
</evidence>
<evidence type="ECO:0000256" key="3">
    <source>
        <dbReference type="ARBA" id="ARBA00009777"/>
    </source>
</evidence>
<dbReference type="PROSITE" id="PS51918">
    <property type="entry name" value="RADICAL_SAM"/>
    <property type="match status" value="1"/>
</dbReference>
<comment type="catalytic activity">
    <reaction evidence="11">
        <text>glycyl-[protein] + reduced [flavodoxin] + S-adenosyl-L-methionine = glycin-2-yl radical-[protein] + semiquinone [flavodoxin] + 5'-deoxyadenosine + L-methionine + H(+)</text>
        <dbReference type="Rhea" id="RHEA:61976"/>
        <dbReference type="Rhea" id="RHEA-COMP:10622"/>
        <dbReference type="Rhea" id="RHEA-COMP:14480"/>
        <dbReference type="Rhea" id="RHEA-COMP:15993"/>
        <dbReference type="Rhea" id="RHEA-COMP:15994"/>
        <dbReference type="ChEBI" id="CHEBI:15378"/>
        <dbReference type="ChEBI" id="CHEBI:17319"/>
        <dbReference type="ChEBI" id="CHEBI:29947"/>
        <dbReference type="ChEBI" id="CHEBI:32722"/>
        <dbReference type="ChEBI" id="CHEBI:57618"/>
        <dbReference type="ChEBI" id="CHEBI:57844"/>
        <dbReference type="ChEBI" id="CHEBI:59789"/>
        <dbReference type="ChEBI" id="CHEBI:140311"/>
    </reaction>
</comment>
<evidence type="ECO:0000256" key="1">
    <source>
        <dbReference type="ARBA" id="ARBA00001966"/>
    </source>
</evidence>
<evidence type="ECO:0000256" key="10">
    <source>
        <dbReference type="ARBA" id="ARBA00023014"/>
    </source>
</evidence>
<dbReference type="SFLD" id="SFLDG01063">
    <property type="entry name" value="activating_enzymes__group_1"/>
    <property type="match status" value="1"/>
</dbReference>
<evidence type="ECO:0000256" key="11">
    <source>
        <dbReference type="ARBA" id="ARBA00047365"/>
    </source>
</evidence>
<protein>
    <recommendedName>
        <fullName evidence="4 12">Anaerobic ribonucleoside-triphosphate reductase-activating protein</fullName>
        <ecNumber evidence="12">1.97.1.-</ecNumber>
    </recommendedName>
</protein>
<dbReference type="AlphaFoldDB" id="C4V4U5"/>
<dbReference type="GO" id="GO:0043365">
    <property type="term" value="F:[formate-C-acetyltransferase]-activating enzyme activity"/>
    <property type="evidence" value="ECO:0007669"/>
    <property type="project" value="InterPro"/>
</dbReference>
<dbReference type="Pfam" id="PF13353">
    <property type="entry name" value="Fer4_12"/>
    <property type="match status" value="1"/>
</dbReference>
<dbReference type="OrthoDB" id="9782387at2"/>
<dbReference type="InterPro" id="IPR058240">
    <property type="entry name" value="rSAM_sf"/>
</dbReference>
<dbReference type="SFLD" id="SFLDG01066">
    <property type="entry name" value="organic_radical-activating_enz"/>
    <property type="match status" value="1"/>
</dbReference>
<evidence type="ECO:0000313" key="15">
    <source>
        <dbReference type="Proteomes" id="UP000005309"/>
    </source>
</evidence>
<dbReference type="EC" id="1.97.1.-" evidence="12"/>
<proteinExistence type="inferred from homology"/>
<comment type="function">
    <text evidence="2 12">Activation of anaerobic ribonucleoside-triphosphate reductase under anaerobic conditions by generation of an organic free radical, using S-adenosylmethionine and reduced flavodoxin as cosubstrates to produce 5'-deoxy-adenosine.</text>
</comment>
<keyword evidence="9" id="KW-0408">Iron</keyword>
<dbReference type="eggNOG" id="COG0602">
    <property type="taxonomic scope" value="Bacteria"/>
</dbReference>
<comment type="cofactor">
    <cofactor evidence="1">
        <name>[4Fe-4S] cluster</name>
        <dbReference type="ChEBI" id="CHEBI:49883"/>
    </cofactor>
</comment>
<keyword evidence="6" id="KW-0949">S-adenosyl-L-methionine</keyword>
<dbReference type="InterPro" id="IPR013785">
    <property type="entry name" value="Aldolase_TIM"/>
</dbReference>
<evidence type="ECO:0000259" key="13">
    <source>
        <dbReference type="PROSITE" id="PS51918"/>
    </source>
</evidence>
<gene>
    <name evidence="14" type="primary">nrdG</name>
    <name evidence="14" type="ORF">HMPREF0908_1529</name>
</gene>
<sequence>MSVSNTDSTEIRIAGIARDSIVDGEGIRLTVFTQGCPRRCPGCHNPDTQPMDGGRITTVDAVLQDLDANPLLTGLTLSGGEPFLQPAALLPLARAAHERGLDVWSYTGYTLEELRAQKSPAVDALLDELDVLVDGDYREEERDLTLHFRGSRNQRVIDLAATRATGRLTLLYTDE</sequence>
<comment type="similarity">
    <text evidence="3 12">Belongs to the organic radical-activating enzymes family.</text>
</comment>
<evidence type="ECO:0000256" key="4">
    <source>
        <dbReference type="ARBA" id="ARBA00014281"/>
    </source>
</evidence>
<dbReference type="SUPFAM" id="SSF102114">
    <property type="entry name" value="Radical SAM enzymes"/>
    <property type="match status" value="1"/>
</dbReference>
<evidence type="ECO:0000256" key="9">
    <source>
        <dbReference type="ARBA" id="ARBA00023004"/>
    </source>
</evidence>
<evidence type="ECO:0000256" key="7">
    <source>
        <dbReference type="ARBA" id="ARBA00022723"/>
    </source>
</evidence>
<dbReference type="Gene3D" id="3.20.20.70">
    <property type="entry name" value="Aldolase class I"/>
    <property type="match status" value="1"/>
</dbReference>
<evidence type="ECO:0000256" key="6">
    <source>
        <dbReference type="ARBA" id="ARBA00022691"/>
    </source>
</evidence>
<keyword evidence="15" id="KW-1185">Reference proteome</keyword>
<dbReference type="InterPro" id="IPR034457">
    <property type="entry name" value="Organic_radical-activating"/>
</dbReference>
<dbReference type="RefSeq" id="WP_006690263.1">
    <property type="nucleotide sequence ID" value="NZ_GG694006.1"/>
</dbReference>
<dbReference type="SFLD" id="SFLDF00299">
    <property type="entry name" value="anaerobic_ribonucleoside-triph"/>
    <property type="match status" value="1"/>
</dbReference>
<organism evidence="14 15">
    <name type="scientific">Selenomonas flueggei ATCC 43531</name>
    <dbReference type="NCBI Taxonomy" id="638302"/>
    <lineage>
        <taxon>Bacteria</taxon>
        <taxon>Bacillati</taxon>
        <taxon>Bacillota</taxon>
        <taxon>Negativicutes</taxon>
        <taxon>Selenomonadales</taxon>
        <taxon>Selenomonadaceae</taxon>
        <taxon>Selenomonas</taxon>
    </lineage>
</organism>
<dbReference type="InterPro" id="IPR012837">
    <property type="entry name" value="NrdG"/>
</dbReference>